<organism evidence="1 2">
    <name type="scientific">Dendrolimus kikuchii</name>
    <dbReference type="NCBI Taxonomy" id="765133"/>
    <lineage>
        <taxon>Eukaryota</taxon>
        <taxon>Metazoa</taxon>
        <taxon>Ecdysozoa</taxon>
        <taxon>Arthropoda</taxon>
        <taxon>Hexapoda</taxon>
        <taxon>Insecta</taxon>
        <taxon>Pterygota</taxon>
        <taxon>Neoptera</taxon>
        <taxon>Endopterygota</taxon>
        <taxon>Lepidoptera</taxon>
        <taxon>Glossata</taxon>
        <taxon>Ditrysia</taxon>
        <taxon>Bombycoidea</taxon>
        <taxon>Lasiocampidae</taxon>
        <taxon>Dendrolimus</taxon>
    </lineage>
</organism>
<evidence type="ECO:0000313" key="2">
    <source>
        <dbReference type="Proteomes" id="UP000824533"/>
    </source>
</evidence>
<comment type="caution">
    <text evidence="1">The sequence shown here is derived from an EMBL/GenBank/DDBJ whole genome shotgun (WGS) entry which is preliminary data.</text>
</comment>
<name>A0ACC1DBF4_9NEOP</name>
<accession>A0ACC1DBF4</accession>
<keyword evidence="2" id="KW-1185">Reference proteome</keyword>
<dbReference type="Proteomes" id="UP000824533">
    <property type="component" value="Linkage Group LG05"/>
</dbReference>
<sequence length="340" mass="39269">MVGISKSHNYQTIVKQHDYLSKSDLLVLLQSLEKIIKFITFNNISLSLNFVFGIFLVSVNLERVLIVDNHDLGFFMRQYMTHLLETNNRNLNVFMEHIEKFINERDMKIFAGLNPNAFDWASRIYTFKIPSRREYVNLKKEQTIPNKTSKGVLSVPSPKMSDKCLASFSQSPVDYTEELTQCKVAGICYYVIRNGTNAEYALTHRLLPLLIAQIGRNCNIFSPEEDSQRVNKFCSDIYKEAHRITENNFSNMDLLLEQITLCSLNGDALFFHRRWFAEILQYQTTEGCFSYYSINTKTRKANEELVNKKSTKYSACGEHITSVAAGALSAAIRFIIERFY</sequence>
<gene>
    <name evidence="1" type="ORF">K1T71_003061</name>
</gene>
<evidence type="ECO:0000313" key="1">
    <source>
        <dbReference type="EMBL" id="KAJ0180976.1"/>
    </source>
</evidence>
<reference evidence="1 2" key="1">
    <citation type="journal article" date="2021" name="Front. Genet.">
        <title>Chromosome-Level Genome Assembly Reveals Significant Gene Expansion in the Toll and IMD Signaling Pathways of Dendrolimus kikuchii.</title>
        <authorList>
            <person name="Zhou J."/>
            <person name="Wu P."/>
            <person name="Xiong Z."/>
            <person name="Liu N."/>
            <person name="Zhao N."/>
            <person name="Ji M."/>
            <person name="Qiu Y."/>
            <person name="Yang B."/>
        </authorList>
    </citation>
    <scope>NUCLEOTIDE SEQUENCE [LARGE SCALE GENOMIC DNA]</scope>
    <source>
        <strain evidence="1">Ann1</strain>
    </source>
</reference>
<protein>
    <submittedName>
        <fullName evidence="1">Uncharacterized protein</fullName>
    </submittedName>
</protein>
<dbReference type="EMBL" id="CM034391">
    <property type="protein sequence ID" value="KAJ0180976.1"/>
    <property type="molecule type" value="Genomic_DNA"/>
</dbReference>
<proteinExistence type="predicted"/>